<proteinExistence type="predicted"/>
<comment type="caution">
    <text evidence="1">The sequence shown here is derived from an EMBL/GenBank/DDBJ whole genome shotgun (WGS) entry which is preliminary data.</text>
</comment>
<evidence type="ECO:0000313" key="1">
    <source>
        <dbReference type="EMBL" id="MBD7965252.1"/>
    </source>
</evidence>
<organism evidence="1 2">
    <name type="scientific">Fictibacillus norfolkensis</name>
    <dbReference type="NCBI Taxonomy" id="2762233"/>
    <lineage>
        <taxon>Bacteria</taxon>
        <taxon>Bacillati</taxon>
        <taxon>Bacillota</taxon>
        <taxon>Bacilli</taxon>
        <taxon>Bacillales</taxon>
        <taxon>Fictibacillaceae</taxon>
        <taxon>Fictibacillus</taxon>
    </lineage>
</organism>
<protein>
    <recommendedName>
        <fullName evidence="3">GNAT family N-acetyltransferase</fullName>
    </recommendedName>
</protein>
<reference evidence="1 2" key="1">
    <citation type="submission" date="2020-08" db="EMBL/GenBank/DDBJ databases">
        <title>A Genomic Blueprint of the Chicken Gut Microbiome.</title>
        <authorList>
            <person name="Gilroy R."/>
            <person name="Ravi A."/>
            <person name="Getino M."/>
            <person name="Pursley I."/>
            <person name="Horton D.L."/>
            <person name="Alikhan N.-F."/>
            <person name="Baker D."/>
            <person name="Gharbi K."/>
            <person name="Hall N."/>
            <person name="Watson M."/>
            <person name="Adriaenssens E.M."/>
            <person name="Foster-Nyarko E."/>
            <person name="Jarju S."/>
            <person name="Secka A."/>
            <person name="Antonio M."/>
            <person name="Oren A."/>
            <person name="Chaudhuri R."/>
            <person name="La Ragione R.M."/>
            <person name="Hildebrand F."/>
            <person name="Pallen M.J."/>
        </authorList>
    </citation>
    <scope>NUCLEOTIDE SEQUENCE [LARGE SCALE GENOMIC DNA]</scope>
    <source>
        <strain evidence="1 2">Sa2CUA10</strain>
    </source>
</reference>
<dbReference type="RefSeq" id="WP_191754497.1">
    <property type="nucleotide sequence ID" value="NZ_JACSQM010000006.1"/>
</dbReference>
<evidence type="ECO:0008006" key="3">
    <source>
        <dbReference type="Google" id="ProtNLM"/>
    </source>
</evidence>
<dbReference type="Proteomes" id="UP000603641">
    <property type="component" value="Unassembled WGS sequence"/>
</dbReference>
<accession>A0ABR8SP51</accession>
<gene>
    <name evidence="1" type="ORF">H9648_14410</name>
</gene>
<keyword evidence="2" id="KW-1185">Reference proteome</keyword>
<sequence>MKRAFGEVLLGQEDLCSVVWFYDRSWDGYARSRGFMIVREDLCSVTDFYARS</sequence>
<evidence type="ECO:0000313" key="2">
    <source>
        <dbReference type="Proteomes" id="UP000603641"/>
    </source>
</evidence>
<dbReference type="EMBL" id="JACSQM010000006">
    <property type="protein sequence ID" value="MBD7965252.1"/>
    <property type="molecule type" value="Genomic_DNA"/>
</dbReference>
<name>A0ABR8SP51_9BACL</name>